<dbReference type="InterPro" id="IPR000847">
    <property type="entry name" value="LysR_HTH_N"/>
</dbReference>
<dbReference type="STRING" id="264198.Reut_B4116"/>
<dbReference type="PROSITE" id="PS50931">
    <property type="entry name" value="HTH_LYSR"/>
    <property type="match status" value="1"/>
</dbReference>
<protein>
    <recommendedName>
        <fullName evidence="1">HTH lysR-type domain-containing protein</fullName>
    </recommendedName>
</protein>
<organism evidence="2">
    <name type="scientific">Cupriavidus pinatubonensis (strain JMP 134 / LMG 1197)</name>
    <name type="common">Cupriavidus necator (strain JMP 134)</name>
    <dbReference type="NCBI Taxonomy" id="264198"/>
    <lineage>
        <taxon>Bacteria</taxon>
        <taxon>Pseudomonadati</taxon>
        <taxon>Pseudomonadota</taxon>
        <taxon>Betaproteobacteria</taxon>
        <taxon>Burkholderiales</taxon>
        <taxon>Burkholderiaceae</taxon>
        <taxon>Cupriavidus</taxon>
    </lineage>
</organism>
<dbReference type="InterPro" id="IPR036388">
    <property type="entry name" value="WH-like_DNA-bd_sf"/>
</dbReference>
<evidence type="ECO:0000313" key="2">
    <source>
        <dbReference type="EMBL" id="AAZ63470.1"/>
    </source>
</evidence>
<dbReference type="AlphaFoldDB" id="Q46TR4"/>
<dbReference type="HOGENOM" id="CLU_2933640_0_0_4"/>
<dbReference type="Gene3D" id="1.10.10.10">
    <property type="entry name" value="Winged helix-like DNA-binding domain superfamily/Winged helix DNA-binding domain"/>
    <property type="match status" value="1"/>
</dbReference>
<dbReference type="InterPro" id="IPR036390">
    <property type="entry name" value="WH_DNA-bd_sf"/>
</dbReference>
<reference evidence="2" key="1">
    <citation type="submission" date="2005-08" db="EMBL/GenBank/DDBJ databases">
        <title>Complete sequence of chromosome 2 of Ralstonia eutropha JMP134.</title>
        <authorList>
            <person name="Copeland A."/>
            <person name="Lucas S."/>
            <person name="Lapidus A."/>
            <person name="Barry K."/>
            <person name="Detter J.C."/>
            <person name="Glavina T."/>
            <person name="Hammon N."/>
            <person name="Israni S."/>
            <person name="Pitluck S."/>
            <person name="Goltsman E."/>
            <person name="Martinez M."/>
            <person name="Schmutz J."/>
            <person name="Larimer F."/>
            <person name="Land M."/>
            <person name="Lykidis A."/>
            <person name="Richardson P."/>
        </authorList>
    </citation>
    <scope>NUCLEOTIDE SEQUENCE [LARGE SCALE GENOMIC DNA]</scope>
    <source>
        <strain evidence="2">JMP134</strain>
    </source>
</reference>
<name>Q46TR4_CUPPJ</name>
<dbReference type="eggNOG" id="COG0583">
    <property type="taxonomic scope" value="Bacteria"/>
</dbReference>
<dbReference type="Pfam" id="PF00126">
    <property type="entry name" value="HTH_1"/>
    <property type="match status" value="1"/>
</dbReference>
<proteinExistence type="predicted"/>
<dbReference type="SUPFAM" id="SSF46785">
    <property type="entry name" value="Winged helix' DNA-binding domain"/>
    <property type="match status" value="1"/>
</dbReference>
<dbReference type="GO" id="GO:0003700">
    <property type="term" value="F:DNA-binding transcription factor activity"/>
    <property type="evidence" value="ECO:0007669"/>
    <property type="project" value="InterPro"/>
</dbReference>
<gene>
    <name evidence="2" type="ordered locus">Reut_B4116</name>
</gene>
<dbReference type="KEGG" id="reu:Reut_B4116"/>
<dbReference type="EMBL" id="CP000091">
    <property type="protein sequence ID" value="AAZ63470.1"/>
    <property type="molecule type" value="Genomic_DNA"/>
</dbReference>
<sequence>MNNLPPLEDLRVFCLVAQRASFVAAAEELGNSPAYVSKRVKALEQAKARNCCTGARARCR</sequence>
<accession>Q46TR4</accession>
<feature type="domain" description="HTH lysR-type" evidence="1">
    <location>
        <begin position="5"/>
        <end position="46"/>
    </location>
</feature>
<evidence type="ECO:0000259" key="1">
    <source>
        <dbReference type="PROSITE" id="PS50931"/>
    </source>
</evidence>